<feature type="domain" description="HTH luxR-type" evidence="3">
    <location>
        <begin position="156"/>
        <end position="221"/>
    </location>
</feature>
<dbReference type="Pfam" id="PF00072">
    <property type="entry name" value="Response_reg"/>
    <property type="match status" value="1"/>
</dbReference>
<evidence type="ECO:0000313" key="5">
    <source>
        <dbReference type="EMBL" id="BCQ36243.1"/>
    </source>
</evidence>
<evidence type="ECO:0000313" key="6">
    <source>
        <dbReference type="Proteomes" id="UP000677515"/>
    </source>
</evidence>
<dbReference type="Pfam" id="PF00196">
    <property type="entry name" value="GerE"/>
    <property type="match status" value="1"/>
</dbReference>
<proteinExistence type="predicted"/>
<dbReference type="PANTHER" id="PTHR43214">
    <property type="entry name" value="TWO-COMPONENT RESPONSE REGULATOR"/>
    <property type="match status" value="1"/>
</dbReference>
<keyword evidence="1" id="KW-0238">DNA-binding</keyword>
<name>A0ABN6DQS5_ERWRD</name>
<evidence type="ECO:0000256" key="1">
    <source>
        <dbReference type="ARBA" id="ARBA00023125"/>
    </source>
</evidence>
<dbReference type="PROSITE" id="PS50043">
    <property type="entry name" value="HTH_LUXR_2"/>
    <property type="match status" value="1"/>
</dbReference>
<dbReference type="InterPro" id="IPR001789">
    <property type="entry name" value="Sig_transdc_resp-reg_receiver"/>
</dbReference>
<sequence>MTTQLTQLLSNKPASVLLIDDHPMIRNGLKQLIGLDSRLCVVGEASNGADGVALAEQLEADLILLDLNMPGMNGLDTLEQLRAIDACGHIVVFSVSDYEDDVINALKRGADGYLLKDMEPESLLECLHRAAAGELVLSHTLPSLLAASLRQQRAPPLAEKPDFTTRERDVLRLIAQGMSNKLIARRLGISESTVKVHVKHLLKKLNMKSRVEAAVWALQCGEV</sequence>
<dbReference type="PROSITE" id="PS00622">
    <property type="entry name" value="HTH_LUXR_1"/>
    <property type="match status" value="1"/>
</dbReference>
<dbReference type="InterPro" id="IPR039420">
    <property type="entry name" value="WalR-like"/>
</dbReference>
<dbReference type="PROSITE" id="PS50110">
    <property type="entry name" value="RESPONSE_REGULATORY"/>
    <property type="match status" value="1"/>
</dbReference>
<dbReference type="GeneID" id="99867892"/>
<gene>
    <name evidence="5" type="primary">narL</name>
    <name evidence="5" type="ORF">ERHA53_35860</name>
</gene>
<dbReference type="SMART" id="SM00448">
    <property type="entry name" value="REC"/>
    <property type="match status" value="1"/>
</dbReference>
<dbReference type="Gene3D" id="3.40.50.2300">
    <property type="match status" value="1"/>
</dbReference>
<accession>A0ABN6DQS5</accession>
<keyword evidence="6" id="KW-1185">Reference proteome</keyword>
<reference evidence="5 6" key="1">
    <citation type="submission" date="2021-01" db="EMBL/GenBank/DDBJ databases">
        <title>Complete genome sequence of Erwinia rhapontici MAFF 311153.</title>
        <authorList>
            <person name="Morohoshi T."/>
            <person name="Someya N."/>
        </authorList>
    </citation>
    <scope>NUCLEOTIDE SEQUENCE [LARGE SCALE GENOMIC DNA]</scope>
    <source>
        <strain evidence="5 6">MAFF 311153</strain>
    </source>
</reference>
<evidence type="ECO:0000259" key="4">
    <source>
        <dbReference type="PROSITE" id="PS50110"/>
    </source>
</evidence>
<dbReference type="RefSeq" id="WP_133846012.1">
    <property type="nucleotide sequence ID" value="NZ_AP024329.1"/>
</dbReference>
<evidence type="ECO:0000256" key="2">
    <source>
        <dbReference type="PROSITE-ProRule" id="PRU00169"/>
    </source>
</evidence>
<dbReference type="EMBL" id="AP024329">
    <property type="protein sequence ID" value="BCQ36243.1"/>
    <property type="molecule type" value="Genomic_DNA"/>
</dbReference>
<protein>
    <submittedName>
        <fullName evidence="5">Nitrate/nitrite response regulator protein NarL</fullName>
    </submittedName>
</protein>
<dbReference type="PRINTS" id="PR00038">
    <property type="entry name" value="HTHLUXR"/>
</dbReference>
<dbReference type="Proteomes" id="UP000677515">
    <property type="component" value="Chromosome"/>
</dbReference>
<dbReference type="InterPro" id="IPR016032">
    <property type="entry name" value="Sig_transdc_resp-reg_C-effctor"/>
</dbReference>
<dbReference type="InterPro" id="IPR000792">
    <property type="entry name" value="Tscrpt_reg_LuxR_C"/>
</dbReference>
<feature type="modified residue" description="4-aspartylphosphate" evidence="2">
    <location>
        <position position="66"/>
    </location>
</feature>
<organism evidence="5 6">
    <name type="scientific">Erwinia rhapontici</name>
    <name type="common">Pectobacterium rhapontici</name>
    <dbReference type="NCBI Taxonomy" id="55212"/>
    <lineage>
        <taxon>Bacteria</taxon>
        <taxon>Pseudomonadati</taxon>
        <taxon>Pseudomonadota</taxon>
        <taxon>Gammaproteobacteria</taxon>
        <taxon>Enterobacterales</taxon>
        <taxon>Erwiniaceae</taxon>
        <taxon>Erwinia</taxon>
    </lineage>
</organism>
<dbReference type="NCBIfam" id="NF007935">
    <property type="entry name" value="PRK10651.1"/>
    <property type="match status" value="1"/>
</dbReference>
<dbReference type="PANTHER" id="PTHR43214:SF38">
    <property type="entry name" value="NITRATE_NITRITE RESPONSE REGULATOR PROTEIN NARL"/>
    <property type="match status" value="1"/>
</dbReference>
<dbReference type="SMART" id="SM00421">
    <property type="entry name" value="HTH_LUXR"/>
    <property type="match status" value="1"/>
</dbReference>
<evidence type="ECO:0000259" key="3">
    <source>
        <dbReference type="PROSITE" id="PS50043"/>
    </source>
</evidence>
<dbReference type="InterPro" id="IPR011006">
    <property type="entry name" value="CheY-like_superfamily"/>
</dbReference>
<dbReference type="SUPFAM" id="SSF52172">
    <property type="entry name" value="CheY-like"/>
    <property type="match status" value="1"/>
</dbReference>
<keyword evidence="2" id="KW-0597">Phosphoprotein</keyword>
<dbReference type="SUPFAM" id="SSF46894">
    <property type="entry name" value="C-terminal effector domain of the bipartite response regulators"/>
    <property type="match status" value="1"/>
</dbReference>
<feature type="domain" description="Response regulatory" evidence="4">
    <location>
        <begin position="15"/>
        <end position="131"/>
    </location>
</feature>
<dbReference type="CDD" id="cd06170">
    <property type="entry name" value="LuxR_C_like"/>
    <property type="match status" value="1"/>
</dbReference>